<reference evidence="2" key="1">
    <citation type="journal article" date="2014" name="Science">
        <title>Ancient hybridizations among the ancestral genomes of bread wheat.</title>
        <authorList>
            <consortium name="International Wheat Genome Sequencing Consortium,"/>
            <person name="Marcussen T."/>
            <person name="Sandve S.R."/>
            <person name="Heier L."/>
            <person name="Spannagl M."/>
            <person name="Pfeifer M."/>
            <person name="Jakobsen K.S."/>
            <person name="Wulff B.B."/>
            <person name="Steuernagel B."/>
            <person name="Mayer K.F."/>
            <person name="Olsen O.A."/>
        </authorList>
    </citation>
    <scope>NUCLEOTIDE SEQUENCE [LARGE SCALE GENOMIC DNA]</scope>
    <source>
        <strain evidence="2">cv. AL8/78</strain>
    </source>
</reference>
<evidence type="ECO:0000313" key="2">
    <source>
        <dbReference type="Proteomes" id="UP000015105"/>
    </source>
</evidence>
<keyword evidence="2" id="KW-1185">Reference proteome</keyword>
<reference evidence="1" key="4">
    <citation type="submission" date="2019-03" db="UniProtKB">
        <authorList>
            <consortium name="EnsemblPlants"/>
        </authorList>
    </citation>
    <scope>IDENTIFICATION</scope>
</reference>
<name>A0A453CT81_AEGTS</name>
<sequence length="54" mass="6498">MMYQLFFVDYFCLYGHPSAPRRQWVMLIQISYRTVVLPLAAEINHFSRLMMRGV</sequence>
<protein>
    <submittedName>
        <fullName evidence="1">Uncharacterized protein</fullName>
    </submittedName>
</protein>
<organism evidence="1 2">
    <name type="scientific">Aegilops tauschii subsp. strangulata</name>
    <name type="common">Goatgrass</name>
    <dbReference type="NCBI Taxonomy" id="200361"/>
    <lineage>
        <taxon>Eukaryota</taxon>
        <taxon>Viridiplantae</taxon>
        <taxon>Streptophyta</taxon>
        <taxon>Embryophyta</taxon>
        <taxon>Tracheophyta</taxon>
        <taxon>Spermatophyta</taxon>
        <taxon>Magnoliopsida</taxon>
        <taxon>Liliopsida</taxon>
        <taxon>Poales</taxon>
        <taxon>Poaceae</taxon>
        <taxon>BOP clade</taxon>
        <taxon>Pooideae</taxon>
        <taxon>Triticodae</taxon>
        <taxon>Triticeae</taxon>
        <taxon>Triticinae</taxon>
        <taxon>Aegilops</taxon>
    </lineage>
</organism>
<accession>A0A453CT81</accession>
<proteinExistence type="predicted"/>
<dbReference type="EnsemblPlants" id="AET2Gv20952500.11">
    <property type="protein sequence ID" value="AET2Gv20952500.11"/>
    <property type="gene ID" value="AET2Gv20952500"/>
</dbReference>
<dbReference type="Gramene" id="AET2Gv20952500.11">
    <property type="protein sequence ID" value="AET2Gv20952500.11"/>
    <property type="gene ID" value="AET2Gv20952500"/>
</dbReference>
<reference evidence="1" key="3">
    <citation type="journal article" date="2017" name="Nature">
        <title>Genome sequence of the progenitor of the wheat D genome Aegilops tauschii.</title>
        <authorList>
            <person name="Luo M.C."/>
            <person name="Gu Y.Q."/>
            <person name="Puiu D."/>
            <person name="Wang H."/>
            <person name="Twardziok S.O."/>
            <person name="Deal K.R."/>
            <person name="Huo N."/>
            <person name="Zhu T."/>
            <person name="Wang L."/>
            <person name="Wang Y."/>
            <person name="McGuire P.E."/>
            <person name="Liu S."/>
            <person name="Long H."/>
            <person name="Ramasamy R.K."/>
            <person name="Rodriguez J.C."/>
            <person name="Van S.L."/>
            <person name="Yuan L."/>
            <person name="Wang Z."/>
            <person name="Xia Z."/>
            <person name="Xiao L."/>
            <person name="Anderson O.D."/>
            <person name="Ouyang S."/>
            <person name="Liang Y."/>
            <person name="Zimin A.V."/>
            <person name="Pertea G."/>
            <person name="Qi P."/>
            <person name="Bennetzen J.L."/>
            <person name="Dai X."/>
            <person name="Dawson M.W."/>
            <person name="Muller H.G."/>
            <person name="Kugler K."/>
            <person name="Rivarola-Duarte L."/>
            <person name="Spannagl M."/>
            <person name="Mayer K.F.X."/>
            <person name="Lu F.H."/>
            <person name="Bevan M.W."/>
            <person name="Leroy P."/>
            <person name="Li P."/>
            <person name="You F.M."/>
            <person name="Sun Q."/>
            <person name="Liu Z."/>
            <person name="Lyons E."/>
            <person name="Wicker T."/>
            <person name="Salzberg S.L."/>
            <person name="Devos K.M."/>
            <person name="Dvorak J."/>
        </authorList>
    </citation>
    <scope>NUCLEOTIDE SEQUENCE [LARGE SCALE GENOMIC DNA]</scope>
    <source>
        <strain evidence="1">cv. AL8/78</strain>
    </source>
</reference>
<reference evidence="2" key="2">
    <citation type="journal article" date="2017" name="Nat. Plants">
        <title>The Aegilops tauschii genome reveals multiple impacts of transposons.</title>
        <authorList>
            <person name="Zhao G."/>
            <person name="Zou C."/>
            <person name="Li K."/>
            <person name="Wang K."/>
            <person name="Li T."/>
            <person name="Gao L."/>
            <person name="Zhang X."/>
            <person name="Wang H."/>
            <person name="Yang Z."/>
            <person name="Liu X."/>
            <person name="Jiang W."/>
            <person name="Mao L."/>
            <person name="Kong X."/>
            <person name="Jiao Y."/>
            <person name="Jia J."/>
        </authorList>
    </citation>
    <scope>NUCLEOTIDE SEQUENCE [LARGE SCALE GENOMIC DNA]</scope>
    <source>
        <strain evidence="2">cv. AL8/78</strain>
    </source>
</reference>
<evidence type="ECO:0000313" key="1">
    <source>
        <dbReference type="EnsemblPlants" id="AET2Gv20952500.11"/>
    </source>
</evidence>
<reference evidence="1" key="5">
    <citation type="journal article" date="2021" name="G3 (Bethesda)">
        <title>Aegilops tauschii genome assembly Aet v5.0 features greater sequence contiguity and improved annotation.</title>
        <authorList>
            <person name="Wang L."/>
            <person name="Zhu T."/>
            <person name="Rodriguez J.C."/>
            <person name="Deal K.R."/>
            <person name="Dubcovsky J."/>
            <person name="McGuire P.E."/>
            <person name="Lux T."/>
            <person name="Spannagl M."/>
            <person name="Mayer K.F.X."/>
            <person name="Baldrich P."/>
            <person name="Meyers B.C."/>
            <person name="Huo N."/>
            <person name="Gu Y.Q."/>
            <person name="Zhou H."/>
            <person name="Devos K.M."/>
            <person name="Bennetzen J.L."/>
            <person name="Unver T."/>
            <person name="Budak H."/>
            <person name="Gulick P.J."/>
            <person name="Galiba G."/>
            <person name="Kalapos B."/>
            <person name="Nelson D.R."/>
            <person name="Li P."/>
            <person name="You F.M."/>
            <person name="Luo M.C."/>
            <person name="Dvorak J."/>
        </authorList>
    </citation>
    <scope>NUCLEOTIDE SEQUENCE [LARGE SCALE GENOMIC DNA]</scope>
    <source>
        <strain evidence="1">cv. AL8/78</strain>
    </source>
</reference>
<dbReference type="Proteomes" id="UP000015105">
    <property type="component" value="Chromosome 2D"/>
</dbReference>
<dbReference type="AlphaFoldDB" id="A0A453CT81"/>